<sequence>MTGRPLRVPSGSSVCDNGVHGDSVSGRGVQGVGPCRALVPEALPVSAARQCERGEYQGGGGEEAGATGSGGHEGTCLPWAVGWGIPA</sequence>
<organism evidence="2 3">
    <name type="scientific">Streptomyces coacervatus</name>
    <dbReference type="NCBI Taxonomy" id="647381"/>
    <lineage>
        <taxon>Bacteria</taxon>
        <taxon>Bacillati</taxon>
        <taxon>Actinomycetota</taxon>
        <taxon>Actinomycetes</taxon>
        <taxon>Kitasatosporales</taxon>
        <taxon>Streptomycetaceae</taxon>
        <taxon>Streptomyces</taxon>
    </lineage>
</organism>
<evidence type="ECO:0000313" key="2">
    <source>
        <dbReference type="EMBL" id="GAA3820479.1"/>
    </source>
</evidence>
<evidence type="ECO:0000313" key="3">
    <source>
        <dbReference type="Proteomes" id="UP001501009"/>
    </source>
</evidence>
<keyword evidence="3" id="KW-1185">Reference proteome</keyword>
<dbReference type="Proteomes" id="UP001501009">
    <property type="component" value="Unassembled WGS sequence"/>
</dbReference>
<dbReference type="EMBL" id="BAABDE010000024">
    <property type="protein sequence ID" value="GAA3820479.1"/>
    <property type="molecule type" value="Genomic_DNA"/>
</dbReference>
<name>A0ABP7IK32_9ACTN</name>
<evidence type="ECO:0000256" key="1">
    <source>
        <dbReference type="SAM" id="MobiDB-lite"/>
    </source>
</evidence>
<reference evidence="3" key="1">
    <citation type="journal article" date="2019" name="Int. J. Syst. Evol. Microbiol.">
        <title>The Global Catalogue of Microorganisms (GCM) 10K type strain sequencing project: providing services to taxonomists for standard genome sequencing and annotation.</title>
        <authorList>
            <consortium name="The Broad Institute Genomics Platform"/>
            <consortium name="The Broad Institute Genome Sequencing Center for Infectious Disease"/>
            <person name="Wu L."/>
            <person name="Ma J."/>
        </authorList>
    </citation>
    <scope>NUCLEOTIDE SEQUENCE [LARGE SCALE GENOMIC DNA]</scope>
    <source>
        <strain evidence="3">JCM 17138</strain>
    </source>
</reference>
<gene>
    <name evidence="2" type="ORF">GCM10022403_062380</name>
</gene>
<feature type="region of interest" description="Disordered" evidence="1">
    <location>
        <begin position="1"/>
        <end position="23"/>
    </location>
</feature>
<comment type="caution">
    <text evidence="2">The sequence shown here is derived from an EMBL/GenBank/DDBJ whole genome shotgun (WGS) entry which is preliminary data.</text>
</comment>
<accession>A0ABP7IK32</accession>
<proteinExistence type="predicted"/>
<protein>
    <submittedName>
        <fullName evidence="2">Uncharacterized protein</fullName>
    </submittedName>
</protein>